<dbReference type="Pfam" id="PF13639">
    <property type="entry name" value="zf-RING_2"/>
    <property type="match status" value="1"/>
</dbReference>
<evidence type="ECO:0000313" key="7">
    <source>
        <dbReference type="EnsemblPlants" id="Ma09_p05070.1"/>
    </source>
</evidence>
<keyword evidence="8" id="KW-1185">Reference proteome</keyword>
<dbReference type="SMART" id="SM00744">
    <property type="entry name" value="RINGv"/>
    <property type="match status" value="1"/>
</dbReference>
<dbReference type="EMBL" id="HG996474">
    <property type="protein sequence ID" value="CAG1834241.1"/>
    <property type="molecule type" value="Genomic_DNA"/>
</dbReference>
<reference evidence="7" key="2">
    <citation type="submission" date="2021-05" db="UniProtKB">
        <authorList>
            <consortium name="EnsemblPlants"/>
        </authorList>
    </citation>
    <scope>IDENTIFICATION</scope>
    <source>
        <strain evidence="7">subsp. malaccensis</strain>
    </source>
</reference>
<keyword evidence="3" id="KW-0862">Zinc</keyword>
<dbReference type="InterPro" id="IPR011016">
    <property type="entry name" value="Znf_RING-CH"/>
</dbReference>
<dbReference type="AlphaFoldDB" id="A0A804KG55"/>
<evidence type="ECO:0000256" key="3">
    <source>
        <dbReference type="ARBA" id="ARBA00022833"/>
    </source>
</evidence>
<name>A0A804KG55_MUSAM</name>
<feature type="domain" description="RING-type" evidence="5">
    <location>
        <begin position="84"/>
        <end position="126"/>
    </location>
</feature>
<reference evidence="6" key="1">
    <citation type="submission" date="2021-03" db="EMBL/GenBank/DDBJ databases">
        <authorList>
            <consortium name="Genoscope - CEA"/>
            <person name="William W."/>
        </authorList>
    </citation>
    <scope>NUCLEOTIDE SEQUENCE</scope>
    <source>
        <strain evidence="6">Doubled-haploid Pahang</strain>
    </source>
</reference>
<dbReference type="GO" id="GO:0008270">
    <property type="term" value="F:zinc ion binding"/>
    <property type="evidence" value="ECO:0007669"/>
    <property type="project" value="UniProtKB-KW"/>
</dbReference>
<dbReference type="EnsemblPlants" id="Ma09_t05070.1">
    <property type="protein sequence ID" value="Ma09_p05070.1"/>
    <property type="gene ID" value="Ma09_g05070"/>
</dbReference>
<dbReference type="FunCoup" id="A0A804KG55">
    <property type="interactions" value="1"/>
</dbReference>
<evidence type="ECO:0000256" key="4">
    <source>
        <dbReference type="PROSITE-ProRule" id="PRU00175"/>
    </source>
</evidence>
<sequence length="165" mass="18999">MGLLLCLLISVLSIPFSNLLLSLTRILLTPIVQLHARAHFTWPPGSRFRRIPSGHNQVLHPCDINLLTARYERPSEGQKEPAECVFCLSDIEEGEEIRELRCKHLFHRRCLDRWLVHRRATCPLCRDTLLQREPAAVKGGDDADGDEDMDDSAAVLLSYVQWWMW</sequence>
<protein>
    <submittedName>
        <fullName evidence="6">(wild Malaysian banana) hypothetical protein</fullName>
    </submittedName>
</protein>
<dbReference type="Gene3D" id="3.30.40.10">
    <property type="entry name" value="Zinc/RING finger domain, C3HC4 (zinc finger)"/>
    <property type="match status" value="1"/>
</dbReference>
<dbReference type="PANTHER" id="PTHR47662">
    <property type="entry name" value="RING-TYPE DOMAIN-CONTAINING PROTEIN"/>
    <property type="match status" value="1"/>
</dbReference>
<dbReference type="OrthoDB" id="785686at2759"/>
<evidence type="ECO:0000256" key="2">
    <source>
        <dbReference type="ARBA" id="ARBA00022771"/>
    </source>
</evidence>
<dbReference type="InterPro" id="IPR001841">
    <property type="entry name" value="Znf_RING"/>
</dbReference>
<dbReference type="SMART" id="SM00184">
    <property type="entry name" value="RING"/>
    <property type="match status" value="1"/>
</dbReference>
<evidence type="ECO:0000259" key="5">
    <source>
        <dbReference type="PROSITE" id="PS50089"/>
    </source>
</evidence>
<evidence type="ECO:0000256" key="1">
    <source>
        <dbReference type="ARBA" id="ARBA00022723"/>
    </source>
</evidence>
<dbReference type="Proteomes" id="UP000012960">
    <property type="component" value="Unplaced"/>
</dbReference>
<dbReference type="PROSITE" id="PS50089">
    <property type="entry name" value="ZF_RING_2"/>
    <property type="match status" value="1"/>
</dbReference>
<dbReference type="SUPFAM" id="SSF57850">
    <property type="entry name" value="RING/U-box"/>
    <property type="match status" value="1"/>
</dbReference>
<dbReference type="CDD" id="cd16454">
    <property type="entry name" value="RING-H2_PA-TM-RING"/>
    <property type="match status" value="1"/>
</dbReference>
<keyword evidence="1" id="KW-0479">Metal-binding</keyword>
<dbReference type="PANTHER" id="PTHR47662:SF1">
    <property type="entry name" value="RING-TYPE DOMAIN-CONTAINING PROTEIN"/>
    <property type="match status" value="1"/>
</dbReference>
<keyword evidence="2 4" id="KW-0863">Zinc-finger</keyword>
<dbReference type="OMA" id="HYAWPAE"/>
<gene>
    <name evidence="6" type="ORF">GSMUA_223460.1</name>
</gene>
<dbReference type="GO" id="GO:0016567">
    <property type="term" value="P:protein ubiquitination"/>
    <property type="evidence" value="ECO:0000318"/>
    <property type="project" value="GO_Central"/>
</dbReference>
<evidence type="ECO:0000313" key="6">
    <source>
        <dbReference type="EMBL" id="CAG1834241.1"/>
    </source>
</evidence>
<accession>A0A804KG55</accession>
<dbReference type="Gramene" id="Ma09_t05070.1">
    <property type="protein sequence ID" value="Ma09_p05070.1"/>
    <property type="gene ID" value="Ma09_g05070"/>
</dbReference>
<dbReference type="GO" id="GO:0061630">
    <property type="term" value="F:ubiquitin protein ligase activity"/>
    <property type="evidence" value="ECO:0000318"/>
    <property type="project" value="GO_Central"/>
</dbReference>
<proteinExistence type="predicted"/>
<dbReference type="InterPro" id="IPR013083">
    <property type="entry name" value="Znf_RING/FYVE/PHD"/>
</dbReference>
<evidence type="ECO:0000313" key="8">
    <source>
        <dbReference type="Proteomes" id="UP000012960"/>
    </source>
</evidence>
<organism evidence="7 8">
    <name type="scientific">Musa acuminata subsp. malaccensis</name>
    <name type="common">Wild banana</name>
    <name type="synonym">Musa malaccensis</name>
    <dbReference type="NCBI Taxonomy" id="214687"/>
    <lineage>
        <taxon>Eukaryota</taxon>
        <taxon>Viridiplantae</taxon>
        <taxon>Streptophyta</taxon>
        <taxon>Embryophyta</taxon>
        <taxon>Tracheophyta</taxon>
        <taxon>Spermatophyta</taxon>
        <taxon>Magnoliopsida</taxon>
        <taxon>Liliopsida</taxon>
        <taxon>Zingiberales</taxon>
        <taxon>Musaceae</taxon>
        <taxon>Musa</taxon>
    </lineage>
</organism>